<reference evidence="2" key="2">
    <citation type="submission" date="2025-08" db="UniProtKB">
        <authorList>
            <consortium name="Ensembl"/>
        </authorList>
    </citation>
    <scope>IDENTIFICATION</scope>
</reference>
<evidence type="ECO:0000313" key="2">
    <source>
        <dbReference type="Ensembl" id="ENSGAGP00000003415.1"/>
    </source>
</evidence>
<sequence>MAILAGVRWYHIVVLICISLIISDVEHFFICLLAICISSFENCLFMSLAHFLMGLFIVKIFSHSVGCLFTLLTVPFAVQKLFSLIRSQLFIFVFIAFAFGFLVMKSLPKPMSRRVFPMLSSRIFIVSGLRFKSLIHLELIFV</sequence>
<keyword evidence="1" id="KW-0472">Membrane</keyword>
<keyword evidence="3" id="KW-1185">Reference proteome</keyword>
<reference evidence="2" key="3">
    <citation type="submission" date="2025-09" db="UniProtKB">
        <authorList>
            <consortium name="Ensembl"/>
        </authorList>
    </citation>
    <scope>IDENTIFICATION</scope>
</reference>
<evidence type="ECO:0000256" key="1">
    <source>
        <dbReference type="SAM" id="Phobius"/>
    </source>
</evidence>
<dbReference type="Proteomes" id="UP000291020">
    <property type="component" value="Unassembled WGS sequence"/>
</dbReference>
<proteinExistence type="predicted"/>
<feature type="transmembrane region" description="Helical" evidence="1">
    <location>
        <begin position="84"/>
        <end position="104"/>
    </location>
</feature>
<keyword evidence="1" id="KW-0812">Transmembrane</keyword>
<accession>A0A452GNG5</accession>
<feature type="transmembrane region" description="Helical" evidence="1">
    <location>
        <begin position="48"/>
        <end position="72"/>
    </location>
</feature>
<organism evidence="2 3">
    <name type="scientific">Gopherus agassizii</name>
    <name type="common">Agassiz's desert tortoise</name>
    <dbReference type="NCBI Taxonomy" id="38772"/>
    <lineage>
        <taxon>Eukaryota</taxon>
        <taxon>Metazoa</taxon>
        <taxon>Chordata</taxon>
        <taxon>Craniata</taxon>
        <taxon>Vertebrata</taxon>
        <taxon>Euteleostomi</taxon>
        <taxon>Archelosauria</taxon>
        <taxon>Testudinata</taxon>
        <taxon>Testudines</taxon>
        <taxon>Cryptodira</taxon>
        <taxon>Durocryptodira</taxon>
        <taxon>Testudinoidea</taxon>
        <taxon>Testudinidae</taxon>
        <taxon>Gopherus</taxon>
    </lineage>
</organism>
<evidence type="ECO:0000313" key="3">
    <source>
        <dbReference type="Proteomes" id="UP000291020"/>
    </source>
</evidence>
<protein>
    <submittedName>
        <fullName evidence="2">Uncharacterized protein</fullName>
    </submittedName>
</protein>
<name>A0A452GNG5_9SAUR</name>
<reference evidence="3" key="1">
    <citation type="journal article" date="2017" name="PLoS ONE">
        <title>The Agassiz's desert tortoise genome provides a resource for the conservation of a threatened species.</title>
        <authorList>
            <person name="Tollis M."/>
            <person name="DeNardo D.F."/>
            <person name="Cornelius J.A."/>
            <person name="Dolby G.A."/>
            <person name="Edwards T."/>
            <person name="Henen B.T."/>
            <person name="Karl A.E."/>
            <person name="Murphy R.W."/>
            <person name="Kusumi K."/>
        </authorList>
    </citation>
    <scope>NUCLEOTIDE SEQUENCE [LARGE SCALE GENOMIC DNA]</scope>
</reference>
<dbReference type="Ensembl" id="ENSGAGT00000003938.1">
    <property type="protein sequence ID" value="ENSGAGP00000003415.1"/>
    <property type="gene ID" value="ENSGAGG00000002762.1"/>
</dbReference>
<keyword evidence="1" id="KW-1133">Transmembrane helix</keyword>
<dbReference type="AlphaFoldDB" id="A0A452GNG5"/>